<gene>
    <name evidence="1" type="ORF">ACERLL_05375</name>
</gene>
<dbReference type="EMBL" id="JBGUAW010000003">
    <property type="protein sequence ID" value="MFA9460253.1"/>
    <property type="molecule type" value="Genomic_DNA"/>
</dbReference>
<dbReference type="Pfam" id="PF13665">
    <property type="entry name" value="Tox-PAAR-like"/>
    <property type="match status" value="1"/>
</dbReference>
<reference evidence="1 2" key="1">
    <citation type="submission" date="2024-08" db="EMBL/GenBank/DDBJ databases">
        <title>Whole-genome sequencing of halo(alkali)philic microorganisms from hypersaline lakes.</title>
        <authorList>
            <person name="Sorokin D.Y."/>
            <person name="Merkel A.Y."/>
            <person name="Messina E."/>
            <person name="Yakimov M."/>
        </authorList>
    </citation>
    <scope>NUCLEOTIDE SEQUENCE [LARGE SCALE GENOMIC DNA]</scope>
    <source>
        <strain evidence="1 2">Cl-TMA</strain>
    </source>
</reference>
<protein>
    <submittedName>
        <fullName evidence="1">DUF4150 domain-containing protein</fullName>
    </submittedName>
</protein>
<organism evidence="1 2">
    <name type="scientific">Thiohalorhabdus methylotrophus</name>
    <dbReference type="NCBI Taxonomy" id="3242694"/>
    <lineage>
        <taxon>Bacteria</taxon>
        <taxon>Pseudomonadati</taxon>
        <taxon>Pseudomonadota</taxon>
        <taxon>Gammaproteobacteria</taxon>
        <taxon>Thiohalorhabdales</taxon>
        <taxon>Thiohalorhabdaceae</taxon>
        <taxon>Thiohalorhabdus</taxon>
    </lineage>
</organism>
<comment type="caution">
    <text evidence="1">The sequence shown here is derived from an EMBL/GenBank/DDBJ whole genome shotgun (WGS) entry which is preliminary data.</text>
</comment>
<evidence type="ECO:0000313" key="2">
    <source>
        <dbReference type="Proteomes" id="UP001575181"/>
    </source>
</evidence>
<proteinExistence type="predicted"/>
<accession>A0ABV4TUM8</accession>
<dbReference type="Proteomes" id="UP001575181">
    <property type="component" value="Unassembled WGS sequence"/>
</dbReference>
<keyword evidence="2" id="KW-1185">Reference proteome</keyword>
<dbReference type="RefSeq" id="WP_373655037.1">
    <property type="nucleotide sequence ID" value="NZ_JBGUAW010000003.1"/>
</dbReference>
<evidence type="ECO:0000313" key="1">
    <source>
        <dbReference type="EMBL" id="MFA9460253.1"/>
    </source>
</evidence>
<sequence>MFQNTQMPGMNFAIPDVCLTPPFAVPVPYPNIAMSATAVPSQFKLLNLGMPLHNMMTMGTISMGDQGGVWLNPISGMFMGPYRHFRCSTKVFSGGLPATRMLDNTGQDGLSPGAFGLTLVPGQFKSLILA</sequence>
<name>A0ABV4TUM8_9GAMM</name>